<keyword evidence="1" id="KW-0472">Membrane</keyword>
<proteinExistence type="predicted"/>
<dbReference type="Gene3D" id="2.60.120.1440">
    <property type="match status" value="1"/>
</dbReference>
<dbReference type="EMBL" id="OCMT01000003">
    <property type="protein sequence ID" value="SOD18216.1"/>
    <property type="molecule type" value="Genomic_DNA"/>
</dbReference>
<dbReference type="InterPro" id="IPR006860">
    <property type="entry name" value="FecR"/>
</dbReference>
<keyword evidence="1" id="KW-1133">Transmembrane helix</keyword>
<feature type="domain" description="Protein FecR C-terminal" evidence="3">
    <location>
        <begin position="255"/>
        <end position="324"/>
    </location>
</feature>
<organism evidence="4 5">
    <name type="scientific">Pedobacter xixiisoli</name>
    <dbReference type="NCBI Taxonomy" id="1476464"/>
    <lineage>
        <taxon>Bacteria</taxon>
        <taxon>Pseudomonadati</taxon>
        <taxon>Bacteroidota</taxon>
        <taxon>Sphingobacteriia</taxon>
        <taxon>Sphingobacteriales</taxon>
        <taxon>Sphingobacteriaceae</taxon>
        <taxon>Pedobacter</taxon>
    </lineage>
</organism>
<evidence type="ECO:0000313" key="4">
    <source>
        <dbReference type="EMBL" id="SOD18216.1"/>
    </source>
</evidence>
<sequence length="325" mass="37214">MEDRSKEYWLELIYDALTGNITKDDADQLAAWSMQSVEHKVFYEEAVAFFEMMEFGQQLSDHEIEAAYKEFLDKKEVKSVPLYKRILPHISVAAALLLAFFIGLYVSELKSNTVVETVFAVDKGSKSKTILPDGTEVWLNSATKLIVNRNFGKKDRRIKLEGEAFFDVAHDNEKPFIVETSALDVKVHGTSFNLSCYPKEETRVALFKGSVELLSVNGKSVMMKPDDVIAYRAETGKFRVMNETLEKEYAWRDSKIIFRNEKFEQIASRLERLFDVDISVMNKDIMSKKFTGDFVQNEPLPEILGIMSKVGGFSFKIKGRQIVIY</sequence>
<protein>
    <submittedName>
        <fullName evidence="4">FecR family protein</fullName>
    </submittedName>
</protein>
<dbReference type="OrthoDB" id="1523735at2"/>
<dbReference type="Pfam" id="PF04773">
    <property type="entry name" value="FecR"/>
    <property type="match status" value="1"/>
</dbReference>
<dbReference type="InterPro" id="IPR032508">
    <property type="entry name" value="FecR_C"/>
</dbReference>
<reference evidence="5" key="1">
    <citation type="submission" date="2017-09" db="EMBL/GenBank/DDBJ databases">
        <authorList>
            <person name="Varghese N."/>
            <person name="Submissions S."/>
        </authorList>
    </citation>
    <scope>NUCLEOTIDE SEQUENCE [LARGE SCALE GENOMIC DNA]</scope>
    <source>
        <strain evidence="5">CGMCC 1.12803</strain>
    </source>
</reference>
<feature type="transmembrane region" description="Helical" evidence="1">
    <location>
        <begin position="86"/>
        <end position="106"/>
    </location>
</feature>
<dbReference type="InterPro" id="IPR012373">
    <property type="entry name" value="Ferrdict_sens_TM"/>
</dbReference>
<accession>A0A286A8H5</accession>
<dbReference type="AlphaFoldDB" id="A0A286A8H5"/>
<evidence type="ECO:0000256" key="1">
    <source>
        <dbReference type="SAM" id="Phobius"/>
    </source>
</evidence>
<evidence type="ECO:0000259" key="2">
    <source>
        <dbReference type="Pfam" id="PF04773"/>
    </source>
</evidence>
<dbReference type="Proteomes" id="UP000219281">
    <property type="component" value="Unassembled WGS sequence"/>
</dbReference>
<dbReference type="Pfam" id="PF16344">
    <property type="entry name" value="FecR_C"/>
    <property type="match status" value="1"/>
</dbReference>
<dbReference type="GO" id="GO:0016989">
    <property type="term" value="F:sigma factor antagonist activity"/>
    <property type="evidence" value="ECO:0007669"/>
    <property type="project" value="TreeGrafter"/>
</dbReference>
<evidence type="ECO:0000313" key="5">
    <source>
        <dbReference type="Proteomes" id="UP000219281"/>
    </source>
</evidence>
<keyword evidence="1" id="KW-0812">Transmembrane</keyword>
<keyword evidence="5" id="KW-1185">Reference proteome</keyword>
<dbReference type="PIRSF" id="PIRSF018266">
    <property type="entry name" value="FecR"/>
    <property type="match status" value="1"/>
</dbReference>
<name>A0A286A8H5_9SPHI</name>
<gene>
    <name evidence="4" type="ORF">SAMN06297358_2887</name>
</gene>
<dbReference type="RefSeq" id="WP_097132715.1">
    <property type="nucleotide sequence ID" value="NZ_OCMT01000003.1"/>
</dbReference>
<dbReference type="Gene3D" id="3.55.50.30">
    <property type="match status" value="1"/>
</dbReference>
<feature type="domain" description="FecR protein" evidence="2">
    <location>
        <begin position="120"/>
        <end position="212"/>
    </location>
</feature>
<evidence type="ECO:0000259" key="3">
    <source>
        <dbReference type="Pfam" id="PF16344"/>
    </source>
</evidence>
<dbReference type="PANTHER" id="PTHR30273">
    <property type="entry name" value="PERIPLASMIC SIGNAL SENSOR AND SIGMA FACTOR ACTIVATOR FECR-RELATED"/>
    <property type="match status" value="1"/>
</dbReference>
<dbReference type="PANTHER" id="PTHR30273:SF2">
    <property type="entry name" value="PROTEIN FECR"/>
    <property type="match status" value="1"/>
</dbReference>